<organism evidence="2 3">
    <name type="scientific">Actinoplanes lutulentus</name>
    <dbReference type="NCBI Taxonomy" id="1287878"/>
    <lineage>
        <taxon>Bacteria</taxon>
        <taxon>Bacillati</taxon>
        <taxon>Actinomycetota</taxon>
        <taxon>Actinomycetes</taxon>
        <taxon>Micromonosporales</taxon>
        <taxon>Micromonosporaceae</taxon>
        <taxon>Actinoplanes</taxon>
    </lineage>
</organism>
<protein>
    <submittedName>
        <fullName evidence="2">Uncharacterized protein</fullName>
    </submittedName>
</protein>
<evidence type="ECO:0000313" key="2">
    <source>
        <dbReference type="EMBL" id="RAK34610.1"/>
    </source>
</evidence>
<dbReference type="EMBL" id="QLMJ01000011">
    <property type="protein sequence ID" value="RAK34610.1"/>
    <property type="molecule type" value="Genomic_DNA"/>
</dbReference>
<accession>A0A327ZE01</accession>
<keyword evidence="3" id="KW-1185">Reference proteome</keyword>
<feature type="region of interest" description="Disordered" evidence="1">
    <location>
        <begin position="48"/>
        <end position="67"/>
    </location>
</feature>
<name>A0A327ZE01_9ACTN</name>
<evidence type="ECO:0000256" key="1">
    <source>
        <dbReference type="SAM" id="MobiDB-lite"/>
    </source>
</evidence>
<comment type="caution">
    <text evidence="2">The sequence shown here is derived from an EMBL/GenBank/DDBJ whole genome shotgun (WGS) entry which is preliminary data.</text>
</comment>
<sequence length="255" mass="27361">MSIRGSIRPLSRHAGCNLLACVEFGFDTRLFDTRSNSTRTGTPFAECRLQAHPSGNPSRPRATHPRGEPFVGRAVRGASRAVAQPCHRTRVTCLTDGRGARAVAQPRHRGPMAWLSYGSPFGDENYGTRARLHPAGRRALAHHTPAIRSLPACSHRRQRRSSRPPPLKPASLNSVRLKPAPVEPAALLKPALLKPALLGPGLISLRCLGCVDRGGWVGQAVMDWARVARASTAGWLGGLCQARWTGTEGASGTGM</sequence>
<proteinExistence type="predicted"/>
<dbReference type="AlphaFoldDB" id="A0A327ZE01"/>
<reference evidence="2 3" key="1">
    <citation type="submission" date="2018-06" db="EMBL/GenBank/DDBJ databases">
        <title>Genomic Encyclopedia of Type Strains, Phase III (KMG-III): the genomes of soil and plant-associated and newly described type strains.</title>
        <authorList>
            <person name="Whitman W."/>
        </authorList>
    </citation>
    <scope>NUCLEOTIDE SEQUENCE [LARGE SCALE GENOMIC DNA]</scope>
    <source>
        <strain evidence="2 3">CGMCC 4.7090</strain>
    </source>
</reference>
<evidence type="ECO:0000313" key="3">
    <source>
        <dbReference type="Proteomes" id="UP000249341"/>
    </source>
</evidence>
<feature type="region of interest" description="Disordered" evidence="1">
    <location>
        <begin position="148"/>
        <end position="175"/>
    </location>
</feature>
<dbReference type="Proteomes" id="UP000249341">
    <property type="component" value="Unassembled WGS sequence"/>
</dbReference>
<gene>
    <name evidence="2" type="ORF">B0I29_111212</name>
</gene>